<dbReference type="Gene3D" id="3.30.710.10">
    <property type="entry name" value="Potassium Channel Kv1.1, Chain A"/>
    <property type="match status" value="1"/>
</dbReference>
<dbReference type="CDD" id="cd18186">
    <property type="entry name" value="BTB_POZ_ZBTB_KLHL-like"/>
    <property type="match status" value="1"/>
</dbReference>
<sequence length="268" mass="30140">MDCSICSPVSLILRPPRNSICQACYDGAKSIISFLNNLEHNRDIDKSTFADLSQSNSYKGIGNALKWVEEMKEREEGLNEKLSFLGGLVTVFKDGTHADIQVKPGNGSSIFAHRALLAARSSIFKNMLETDGCKASPNETISLPELNHDELESLLEFLYSGNLPINKLDKHVYSLSIAADKYEIPFLQKFCENRMLQSFDSSNVLNVLEISDVCSNTKLKEAAMDFIIKHTEEIVFSTRYDTFALRNPHLSVQITRALLKDMNERHNT</sequence>
<evidence type="ECO:0000256" key="2">
    <source>
        <dbReference type="ARBA" id="ARBA00004906"/>
    </source>
</evidence>
<evidence type="ECO:0000313" key="4">
    <source>
        <dbReference type="EMBL" id="KAJ4972232.1"/>
    </source>
</evidence>
<evidence type="ECO:0000259" key="3">
    <source>
        <dbReference type="PROSITE" id="PS50097"/>
    </source>
</evidence>
<keyword evidence="5" id="KW-1185">Reference proteome</keyword>
<dbReference type="Gene3D" id="1.25.40.420">
    <property type="match status" value="1"/>
</dbReference>
<dbReference type="OrthoDB" id="6359943at2759"/>
<feature type="domain" description="BTB" evidence="3">
    <location>
        <begin position="98"/>
        <end position="167"/>
    </location>
</feature>
<protein>
    <recommendedName>
        <fullName evidence="3">BTB domain-containing protein</fullName>
    </recommendedName>
</protein>
<dbReference type="Proteomes" id="UP001141806">
    <property type="component" value="Unassembled WGS sequence"/>
</dbReference>
<evidence type="ECO:0000256" key="1">
    <source>
        <dbReference type="ARBA" id="ARBA00002668"/>
    </source>
</evidence>
<name>A0A9Q0KKE9_9MAGN</name>
<reference evidence="4" key="1">
    <citation type="journal article" date="2023" name="Plant J.">
        <title>The genome of the king protea, Protea cynaroides.</title>
        <authorList>
            <person name="Chang J."/>
            <person name="Duong T.A."/>
            <person name="Schoeman C."/>
            <person name="Ma X."/>
            <person name="Roodt D."/>
            <person name="Barker N."/>
            <person name="Li Z."/>
            <person name="Van de Peer Y."/>
            <person name="Mizrachi E."/>
        </authorList>
    </citation>
    <scope>NUCLEOTIDE SEQUENCE</scope>
    <source>
        <tissue evidence="4">Young leaves</tissue>
    </source>
</reference>
<dbReference type="InterPro" id="IPR011333">
    <property type="entry name" value="SKP1/BTB/POZ_sf"/>
</dbReference>
<dbReference type="CDD" id="cd14733">
    <property type="entry name" value="BACK"/>
    <property type="match status" value="1"/>
</dbReference>
<dbReference type="EMBL" id="JAMYWD010000005">
    <property type="protein sequence ID" value="KAJ4972232.1"/>
    <property type="molecule type" value="Genomic_DNA"/>
</dbReference>
<dbReference type="Pfam" id="PF00651">
    <property type="entry name" value="BTB"/>
    <property type="match status" value="1"/>
</dbReference>
<dbReference type="InterPro" id="IPR044784">
    <property type="entry name" value="At1g01640-like"/>
</dbReference>
<comment type="caution">
    <text evidence="4">The sequence shown here is derived from an EMBL/GenBank/DDBJ whole genome shotgun (WGS) entry which is preliminary data.</text>
</comment>
<comment type="pathway">
    <text evidence="2">Protein modification; protein ubiquitination.</text>
</comment>
<dbReference type="PROSITE" id="PS50097">
    <property type="entry name" value="BTB"/>
    <property type="match status" value="1"/>
</dbReference>
<comment type="function">
    <text evidence="1">May act as a substrate-specific adapter of an E3 ubiquitin-protein ligase complex (CUL3-RBX1-BTB) which mediates the ubiquitination and subsequent proteasomal degradation of target proteins.</text>
</comment>
<proteinExistence type="predicted"/>
<organism evidence="4 5">
    <name type="scientific">Protea cynaroides</name>
    <dbReference type="NCBI Taxonomy" id="273540"/>
    <lineage>
        <taxon>Eukaryota</taxon>
        <taxon>Viridiplantae</taxon>
        <taxon>Streptophyta</taxon>
        <taxon>Embryophyta</taxon>
        <taxon>Tracheophyta</taxon>
        <taxon>Spermatophyta</taxon>
        <taxon>Magnoliopsida</taxon>
        <taxon>Proteales</taxon>
        <taxon>Proteaceae</taxon>
        <taxon>Protea</taxon>
    </lineage>
</organism>
<dbReference type="PANTHER" id="PTHR47274:SF1">
    <property type="entry name" value="BTB_POZ DOMAIN CONTAINING PROTEIN, EXPRESSED"/>
    <property type="match status" value="1"/>
</dbReference>
<dbReference type="PANTHER" id="PTHR47274">
    <property type="entry name" value="BTB/POZ DOMAIN CONTAINING PROTEIN, EXPRESSED-RELATED"/>
    <property type="match status" value="1"/>
</dbReference>
<evidence type="ECO:0000313" key="5">
    <source>
        <dbReference type="Proteomes" id="UP001141806"/>
    </source>
</evidence>
<accession>A0A9Q0KKE9</accession>
<dbReference type="SUPFAM" id="SSF54695">
    <property type="entry name" value="POZ domain"/>
    <property type="match status" value="1"/>
</dbReference>
<dbReference type="SMART" id="SM00225">
    <property type="entry name" value="BTB"/>
    <property type="match status" value="1"/>
</dbReference>
<gene>
    <name evidence="4" type="ORF">NE237_005331</name>
</gene>
<dbReference type="AlphaFoldDB" id="A0A9Q0KKE9"/>
<dbReference type="InterPro" id="IPR000210">
    <property type="entry name" value="BTB/POZ_dom"/>
</dbReference>